<protein>
    <recommendedName>
        <fullName evidence="1">YspA cpYpsA-related SLOG domain-containing protein</fullName>
    </recommendedName>
</protein>
<dbReference type="InterPro" id="IPR019627">
    <property type="entry name" value="YAcAr"/>
</dbReference>
<sequence>MRVFVCGGRGFTDRESLRSALDRIASGARIDVVIHGDAAGADRLAGEWARLSGIRELAFPADWERHGRAAGPIRNRRMLVEGEPDLVVAFPGGRGTANMMRQARAAGVPVLEPITASGETSGR</sequence>
<evidence type="ECO:0000313" key="2">
    <source>
        <dbReference type="EMBL" id="MBB5222740.1"/>
    </source>
</evidence>
<comment type="caution">
    <text evidence="2">The sequence shown here is derived from an EMBL/GenBank/DDBJ whole genome shotgun (WGS) entry which is preliminary data.</text>
</comment>
<dbReference type="Pfam" id="PF10686">
    <property type="entry name" value="YAcAr"/>
    <property type="match status" value="1"/>
</dbReference>
<name>A0A840SPR5_9RHOB</name>
<feature type="domain" description="YspA cpYpsA-related SLOG" evidence="1">
    <location>
        <begin position="1"/>
        <end position="66"/>
    </location>
</feature>
<evidence type="ECO:0000313" key="3">
    <source>
        <dbReference type="Proteomes" id="UP000549457"/>
    </source>
</evidence>
<gene>
    <name evidence="2" type="ORF">HNP73_002676</name>
</gene>
<dbReference type="Proteomes" id="UP000549457">
    <property type="component" value="Unassembled WGS sequence"/>
</dbReference>
<dbReference type="AlphaFoldDB" id="A0A840SPR5"/>
<reference evidence="2 3" key="1">
    <citation type="submission" date="2020-08" db="EMBL/GenBank/DDBJ databases">
        <title>Genomic Encyclopedia of Type Strains, Phase IV (KMG-IV): sequencing the most valuable type-strain genomes for metagenomic binning, comparative biology and taxonomic classification.</title>
        <authorList>
            <person name="Goeker M."/>
        </authorList>
    </citation>
    <scope>NUCLEOTIDE SEQUENCE [LARGE SCALE GENOMIC DNA]</scope>
    <source>
        <strain evidence="2 3">DSM 101730</strain>
    </source>
</reference>
<accession>A0A840SPR5</accession>
<proteinExistence type="predicted"/>
<keyword evidence="3" id="KW-1185">Reference proteome</keyword>
<dbReference type="RefSeq" id="WP_184150093.1">
    <property type="nucleotide sequence ID" value="NZ_JACHFM010000002.1"/>
</dbReference>
<dbReference type="EMBL" id="JACHFM010000002">
    <property type="protein sequence ID" value="MBB5222740.1"/>
    <property type="molecule type" value="Genomic_DNA"/>
</dbReference>
<organism evidence="2 3">
    <name type="scientific">Amaricoccus macauensis</name>
    <dbReference type="NCBI Taxonomy" id="57001"/>
    <lineage>
        <taxon>Bacteria</taxon>
        <taxon>Pseudomonadati</taxon>
        <taxon>Pseudomonadota</taxon>
        <taxon>Alphaproteobacteria</taxon>
        <taxon>Rhodobacterales</taxon>
        <taxon>Paracoccaceae</taxon>
        <taxon>Amaricoccus</taxon>
    </lineage>
</organism>
<evidence type="ECO:0000259" key="1">
    <source>
        <dbReference type="Pfam" id="PF10686"/>
    </source>
</evidence>